<dbReference type="RefSeq" id="XP_013760762.1">
    <property type="nucleotide sequence ID" value="XM_013905308.1"/>
</dbReference>
<evidence type="ECO:0000256" key="1">
    <source>
        <dbReference type="ARBA" id="ARBA00004127"/>
    </source>
</evidence>
<evidence type="ECO:0000256" key="3">
    <source>
        <dbReference type="ARBA" id="ARBA00022448"/>
    </source>
</evidence>
<evidence type="ECO:0000256" key="2">
    <source>
        <dbReference type="ARBA" id="ARBA00008577"/>
    </source>
</evidence>
<dbReference type="Pfam" id="PF06241">
    <property type="entry name" value="Castor_Poll_mid"/>
    <property type="match status" value="1"/>
</dbReference>
<feature type="transmembrane region" description="Helical" evidence="8">
    <location>
        <begin position="147"/>
        <end position="172"/>
    </location>
</feature>
<evidence type="ECO:0000256" key="6">
    <source>
        <dbReference type="ARBA" id="ARBA00023065"/>
    </source>
</evidence>
<dbReference type="PROSITE" id="PS51201">
    <property type="entry name" value="RCK_N"/>
    <property type="match status" value="1"/>
</dbReference>
<feature type="domain" description="RCK N-terminal" evidence="9">
    <location>
        <begin position="459"/>
        <end position="603"/>
    </location>
</feature>
<keyword evidence="7 8" id="KW-0472">Membrane</keyword>
<keyword evidence="3" id="KW-0813">Transport</keyword>
<dbReference type="GeneID" id="25561902"/>
<keyword evidence="5 8" id="KW-1133">Transmembrane helix</keyword>
<evidence type="ECO:0000256" key="5">
    <source>
        <dbReference type="ARBA" id="ARBA00022989"/>
    </source>
</evidence>
<protein>
    <submittedName>
        <fullName evidence="10">DMI1 protein</fullName>
    </submittedName>
</protein>
<organism evidence="10 11">
    <name type="scientific">Thecamonas trahens ATCC 50062</name>
    <dbReference type="NCBI Taxonomy" id="461836"/>
    <lineage>
        <taxon>Eukaryota</taxon>
        <taxon>Apusozoa</taxon>
        <taxon>Apusomonadida</taxon>
        <taxon>Apusomonadidae</taxon>
        <taxon>Thecamonas</taxon>
    </lineage>
</organism>
<dbReference type="OrthoDB" id="414047at2759"/>
<comment type="similarity">
    <text evidence="2">Belongs to the castor/pollux (TC 1.A.1.23) family.</text>
</comment>
<dbReference type="AlphaFoldDB" id="A0A0L0DVJ0"/>
<evidence type="ECO:0000313" key="10">
    <source>
        <dbReference type="EMBL" id="KNC56240.1"/>
    </source>
</evidence>
<gene>
    <name evidence="10" type="ORF">AMSG_02210</name>
</gene>
<name>A0A0L0DVJ0_THETB</name>
<feature type="transmembrane region" description="Helical" evidence="8">
    <location>
        <begin position="93"/>
        <end position="114"/>
    </location>
</feature>
<dbReference type="PANTHER" id="PTHR31563:SF10">
    <property type="entry name" value="ION CHANNEL POLLUX-RELATED"/>
    <property type="match status" value="1"/>
</dbReference>
<dbReference type="eggNOG" id="ENOG502QU6W">
    <property type="taxonomic scope" value="Eukaryota"/>
</dbReference>
<dbReference type="PANTHER" id="PTHR31563">
    <property type="entry name" value="ION CHANNEL POLLUX-RELATED"/>
    <property type="match status" value="1"/>
</dbReference>
<keyword evidence="6" id="KW-0406">Ion transport</keyword>
<evidence type="ECO:0000256" key="8">
    <source>
        <dbReference type="SAM" id="Phobius"/>
    </source>
</evidence>
<dbReference type="OMA" id="GRIMIQC"/>
<accession>A0A0L0DVJ0</accession>
<dbReference type="InterPro" id="IPR003148">
    <property type="entry name" value="RCK_N"/>
</dbReference>
<dbReference type="InterPro" id="IPR044849">
    <property type="entry name" value="CASTOR/POLLUX/SYM8-like"/>
</dbReference>
<dbReference type="EMBL" id="GL349441">
    <property type="protein sequence ID" value="KNC56240.1"/>
    <property type="molecule type" value="Genomic_DNA"/>
</dbReference>
<dbReference type="InterPro" id="IPR010420">
    <property type="entry name" value="CASTOR/POLLUX/SYM8_dom"/>
</dbReference>
<dbReference type="GO" id="GO:0006813">
    <property type="term" value="P:potassium ion transport"/>
    <property type="evidence" value="ECO:0007669"/>
    <property type="project" value="InterPro"/>
</dbReference>
<sequence length="687" mass="74332">MSSMEHVPLATRLRARRMSTVLPTRAGAPLADTAMTLRRMRKTRTHTAVLGKVSEVERARVRKQAGSEVVDDWKAVAAYRLDYFFATFPSSKYLLLAVVTAVLIVVGGLLYYVAAWDRSLSEALWMSWVMVADPGTHAEENGLGPRAVGVALTLGGMLFFALLVGLIGDGIAQKMESLKEGRSAVVESGHSLILGWTPNIVPMIVQIALANESEGGGTVVIMAAMPKEEMDTMLMEELSPEMLRGTRVVTRSGSPIDVYDLRKCSVPTARSIVVLSPGGSADEADAQVVRSCLALASSPSLSGHVVVELSDVDNLDIVKLAMSSSSVEVIPVVAHDIMGRIMIQCSREPGLASIFAHLLEFDRNELYVQVWPQLEGVSFAAVLAAFDGAVPVGIKYGNSRAGKSPLVMLPPSDYVLQTGDAVVVIAEDNDSYTLRPRSAWALPGSPSPALDAPEPPHPAEHVLFCGWRRDVEDMIVELDQWVAPGSSLTVLSPLTLAERHEATRDGVIPSTTNMNLYHVTGNPIARSQLEALPLEHFDVVMVLGGDNAGAPSSGMASDSQTMVTMLLVRDIQTKRGNPDSVIVSEILDPRTTSVLHIIAEQSVMADIVDALFTAEGPEIHIKHMWLYADDGETLSFYQLTSRALARGHILIGYRRPDTDPDPVLNPLDKSTPIVWHKDDYVVVISED</sequence>
<reference evidence="10 11" key="1">
    <citation type="submission" date="2010-05" db="EMBL/GenBank/DDBJ databases">
        <title>The Genome Sequence of Thecamonas trahens ATCC 50062.</title>
        <authorList>
            <consortium name="The Broad Institute Genome Sequencing Platform"/>
            <person name="Russ C."/>
            <person name="Cuomo C."/>
            <person name="Shea T."/>
            <person name="Young S.K."/>
            <person name="Zeng Q."/>
            <person name="Koehrsen M."/>
            <person name="Haas B."/>
            <person name="Borodovsky M."/>
            <person name="Guigo R."/>
            <person name="Alvarado L."/>
            <person name="Berlin A."/>
            <person name="Bochicchio J."/>
            <person name="Borenstein D."/>
            <person name="Chapman S."/>
            <person name="Chen Z."/>
            <person name="Freedman E."/>
            <person name="Gellesch M."/>
            <person name="Goldberg J."/>
            <person name="Griggs A."/>
            <person name="Gujja S."/>
            <person name="Heilman E."/>
            <person name="Heiman D."/>
            <person name="Hepburn T."/>
            <person name="Howarth C."/>
            <person name="Jen D."/>
            <person name="Larson L."/>
            <person name="Mehta T."/>
            <person name="Park D."/>
            <person name="Pearson M."/>
            <person name="Roberts A."/>
            <person name="Saif S."/>
            <person name="Shenoy N."/>
            <person name="Sisk P."/>
            <person name="Stolte C."/>
            <person name="Sykes S."/>
            <person name="Thomson T."/>
            <person name="Walk T."/>
            <person name="White J."/>
            <person name="Yandava C."/>
            <person name="Burger G."/>
            <person name="Gray M.W."/>
            <person name="Holland P.W.H."/>
            <person name="King N."/>
            <person name="Lang F.B.F."/>
            <person name="Roger A.J."/>
            <person name="Ruiz-Trillo I."/>
            <person name="Lander E."/>
            <person name="Nusbaum C."/>
        </authorList>
    </citation>
    <scope>NUCLEOTIDE SEQUENCE [LARGE SCALE GENOMIC DNA]</scope>
    <source>
        <strain evidence="10 11">ATCC 50062</strain>
    </source>
</reference>
<evidence type="ECO:0000256" key="4">
    <source>
        <dbReference type="ARBA" id="ARBA00022692"/>
    </source>
</evidence>
<keyword evidence="11" id="KW-1185">Reference proteome</keyword>
<evidence type="ECO:0000313" key="11">
    <source>
        <dbReference type="Proteomes" id="UP000054408"/>
    </source>
</evidence>
<dbReference type="SUPFAM" id="SSF81324">
    <property type="entry name" value="Voltage-gated potassium channels"/>
    <property type="match status" value="1"/>
</dbReference>
<proteinExistence type="inferred from homology"/>
<evidence type="ECO:0000256" key="7">
    <source>
        <dbReference type="ARBA" id="ARBA00023136"/>
    </source>
</evidence>
<evidence type="ECO:0000259" key="9">
    <source>
        <dbReference type="PROSITE" id="PS51201"/>
    </source>
</evidence>
<dbReference type="Gene3D" id="3.40.50.720">
    <property type="entry name" value="NAD(P)-binding Rossmann-like Domain"/>
    <property type="match status" value="2"/>
</dbReference>
<comment type="subcellular location">
    <subcellularLocation>
        <location evidence="1">Endomembrane system</location>
        <topology evidence="1">Multi-pass membrane protein</topology>
    </subcellularLocation>
</comment>
<dbReference type="Proteomes" id="UP000054408">
    <property type="component" value="Unassembled WGS sequence"/>
</dbReference>
<dbReference type="GO" id="GO:0012505">
    <property type="term" value="C:endomembrane system"/>
    <property type="evidence" value="ECO:0007669"/>
    <property type="project" value="UniProtKB-SubCell"/>
</dbReference>
<keyword evidence="4 8" id="KW-0812">Transmembrane</keyword>